<dbReference type="EMBL" id="CP053921">
    <property type="protein sequence ID" value="QKG69882.1"/>
    <property type="molecule type" value="Genomic_DNA"/>
</dbReference>
<reference evidence="3 4" key="1">
    <citation type="submission" date="2020-05" db="EMBL/GenBank/DDBJ databases">
        <title>Erythrobacter mangrovi sp. nov., isolated from rhizosphere soil of mangrove plant (Kandelia candel).</title>
        <authorList>
            <person name="Ye Y.H."/>
        </authorList>
    </citation>
    <scope>NUCLEOTIDE SEQUENCE [LARGE SCALE GENOMIC DNA]</scope>
    <source>
        <strain evidence="3 4">EB310</strain>
    </source>
</reference>
<evidence type="ECO:0000256" key="1">
    <source>
        <dbReference type="SAM" id="MobiDB-lite"/>
    </source>
</evidence>
<evidence type="ECO:0000313" key="3">
    <source>
        <dbReference type="EMBL" id="QKG69882.1"/>
    </source>
</evidence>
<proteinExistence type="predicted"/>
<evidence type="ECO:0000313" key="4">
    <source>
        <dbReference type="Proteomes" id="UP000504693"/>
    </source>
</evidence>
<organism evidence="3 4">
    <name type="scientific">Erythrobacter mangrovi</name>
    <dbReference type="NCBI Taxonomy" id="2739433"/>
    <lineage>
        <taxon>Bacteria</taxon>
        <taxon>Pseudomonadati</taxon>
        <taxon>Pseudomonadota</taxon>
        <taxon>Alphaproteobacteria</taxon>
        <taxon>Sphingomonadales</taxon>
        <taxon>Erythrobacteraceae</taxon>
        <taxon>Erythrobacter/Porphyrobacter group</taxon>
        <taxon>Erythrobacter</taxon>
    </lineage>
</organism>
<name>A0A7D4BEH7_9SPHN</name>
<protein>
    <recommendedName>
        <fullName evidence="5">RcnB family protein</fullName>
    </recommendedName>
</protein>
<keyword evidence="2" id="KW-0732">Signal</keyword>
<gene>
    <name evidence="3" type="ORF">HQR01_01555</name>
</gene>
<feature type="compositionally biased region" description="Basic and acidic residues" evidence="1">
    <location>
        <begin position="23"/>
        <end position="111"/>
    </location>
</feature>
<evidence type="ECO:0008006" key="5">
    <source>
        <dbReference type="Google" id="ProtNLM"/>
    </source>
</evidence>
<keyword evidence="4" id="KW-1185">Reference proteome</keyword>
<feature type="signal peptide" evidence="2">
    <location>
        <begin position="1"/>
        <end position="20"/>
    </location>
</feature>
<dbReference type="RefSeq" id="WP_173211766.1">
    <property type="nucleotide sequence ID" value="NZ_CP053921.1"/>
</dbReference>
<accession>A0A7D4BEH7</accession>
<dbReference type="Proteomes" id="UP000504693">
    <property type="component" value="Chromosome"/>
</dbReference>
<dbReference type="AlphaFoldDB" id="A0A7D4BEH7"/>
<dbReference type="Gene3D" id="3.10.450.160">
    <property type="entry name" value="inner membrane protein cigr"/>
    <property type="match status" value="1"/>
</dbReference>
<feature type="region of interest" description="Disordered" evidence="1">
    <location>
        <begin position="15"/>
        <end position="111"/>
    </location>
</feature>
<sequence length="337" mass="38406">MKYILSSAAAIALAASGALAQPNKDKGNDRGERDRPAASVEKRGGDSAVKEQRGSQRSAQQDRRTQDRGKARVEERQDRRVEGRTDARVKERADQRQDRRADRRDDRRDDRRFDRSRDIRDRIVDHVVFRDERVLLSRDRNRGLIAGCPPGLAKKYNGCMPPGQAKKRYYERAVFGYGYRPGLFGLSHYPSGRYFYDDGFLLRIGNGGSISGYIPLLGGALAIGNRWPSSYSYYPVPNYYVDYYNLGPANRYRYADNVIYRVDPEDTAILGVAALLTGDDIQIGRPMPVGYDVYNVPYAYRDRYYDTPDARYRYSDGYVYRIDPATQLVAAAIDLLV</sequence>
<evidence type="ECO:0000256" key="2">
    <source>
        <dbReference type="SAM" id="SignalP"/>
    </source>
</evidence>
<feature type="chain" id="PRO_5028816978" description="RcnB family protein" evidence="2">
    <location>
        <begin position="21"/>
        <end position="337"/>
    </location>
</feature>
<dbReference type="KEGG" id="emv:HQR01_01555"/>